<feature type="region of interest" description="Disordered" evidence="1">
    <location>
        <begin position="152"/>
        <end position="171"/>
    </location>
</feature>
<reference evidence="2" key="1">
    <citation type="submission" date="2018-05" db="EMBL/GenBank/DDBJ databases">
        <authorList>
            <person name="Lanie J.A."/>
            <person name="Ng W.-L."/>
            <person name="Kazmierczak K.M."/>
            <person name="Andrzejewski T.M."/>
            <person name="Davidsen T.M."/>
            <person name="Wayne K.J."/>
            <person name="Tettelin H."/>
            <person name="Glass J.I."/>
            <person name="Rusch D."/>
            <person name="Podicherti R."/>
            <person name="Tsui H.-C.T."/>
            <person name="Winkler M.E."/>
        </authorList>
    </citation>
    <scope>NUCLEOTIDE SEQUENCE</scope>
</reference>
<sequence>MESEDHKLGSQPDLVWSGWVPHRAASRNRDISPAEGVYRIRRVGQQSLDYVGQTKALRGRLGMLNGIYGDAMPYNDPHTAGPGFWALLQDEGCDFEVSVAEVPGGAATRKGLESLVISTHRVEHARSPTLNFGRMPDGWTKSSGNNAKLVASGRRMRGGRDPSAIRVPDAPPPATLRVDPRSASWLGLKWIGFTTSPPQSGAVGVYRALRQEESSLVYVGQGRIADRIKNHLAKGLNPAHRQYDYFAGDLVWDWVELSRTQSTQLLEIENDLIASHVLLHGHPPSAQFLG</sequence>
<proteinExistence type="predicted"/>
<dbReference type="EMBL" id="UINC01083573">
    <property type="protein sequence ID" value="SVC29406.1"/>
    <property type="molecule type" value="Genomic_DNA"/>
</dbReference>
<dbReference type="CDD" id="cd00719">
    <property type="entry name" value="GIY-YIG_SF"/>
    <property type="match status" value="1"/>
</dbReference>
<name>A0A382KY78_9ZZZZ</name>
<accession>A0A382KY78</accession>
<dbReference type="AlphaFoldDB" id="A0A382KY78"/>
<evidence type="ECO:0000313" key="2">
    <source>
        <dbReference type="EMBL" id="SVC29406.1"/>
    </source>
</evidence>
<gene>
    <name evidence="2" type="ORF">METZ01_LOCUS282260</name>
</gene>
<evidence type="ECO:0008006" key="3">
    <source>
        <dbReference type="Google" id="ProtNLM"/>
    </source>
</evidence>
<protein>
    <recommendedName>
        <fullName evidence="3">GIY-YIG domain-containing protein</fullName>
    </recommendedName>
</protein>
<evidence type="ECO:0000256" key="1">
    <source>
        <dbReference type="SAM" id="MobiDB-lite"/>
    </source>
</evidence>
<organism evidence="2">
    <name type="scientific">marine metagenome</name>
    <dbReference type="NCBI Taxonomy" id="408172"/>
    <lineage>
        <taxon>unclassified sequences</taxon>
        <taxon>metagenomes</taxon>
        <taxon>ecological metagenomes</taxon>
    </lineage>
</organism>